<dbReference type="InterPro" id="IPR016166">
    <property type="entry name" value="FAD-bd_PCMH"/>
</dbReference>
<dbReference type="Pfam" id="PF01565">
    <property type="entry name" value="FAD_binding_4"/>
    <property type="match status" value="1"/>
</dbReference>
<dbReference type="PANTHER" id="PTHR42973:SF22">
    <property type="entry name" value="FAD-BINDING PCMH-TYPE DOMAIN-CONTAINING PROTEIN-RELATED"/>
    <property type="match status" value="1"/>
</dbReference>
<feature type="chain" id="PRO_5002119532" description="FAD-binding PCMH-type domain-containing protein" evidence="5">
    <location>
        <begin position="25"/>
        <end position="477"/>
    </location>
</feature>
<proteinExistence type="inferred from homology"/>
<keyword evidence="3" id="KW-0274">FAD</keyword>
<keyword evidence="2" id="KW-0285">Flavoprotein</keyword>
<evidence type="ECO:0000256" key="5">
    <source>
        <dbReference type="SAM" id="SignalP"/>
    </source>
</evidence>
<reference evidence="7" key="1">
    <citation type="submission" date="2015-01" db="EMBL/GenBank/DDBJ databases">
        <authorList>
            <person name="Durling Mikael"/>
        </authorList>
    </citation>
    <scope>NUCLEOTIDE SEQUENCE</scope>
</reference>
<evidence type="ECO:0000256" key="3">
    <source>
        <dbReference type="ARBA" id="ARBA00022827"/>
    </source>
</evidence>
<dbReference type="InterPro" id="IPR006094">
    <property type="entry name" value="Oxid_FAD_bind_N"/>
</dbReference>
<dbReference type="InterPro" id="IPR016169">
    <property type="entry name" value="FAD-bd_PCMH_sub2"/>
</dbReference>
<organism evidence="7">
    <name type="scientific">Bionectria ochroleuca</name>
    <name type="common">Gliocladium roseum</name>
    <dbReference type="NCBI Taxonomy" id="29856"/>
    <lineage>
        <taxon>Eukaryota</taxon>
        <taxon>Fungi</taxon>
        <taxon>Dikarya</taxon>
        <taxon>Ascomycota</taxon>
        <taxon>Pezizomycotina</taxon>
        <taxon>Sordariomycetes</taxon>
        <taxon>Hypocreomycetidae</taxon>
        <taxon>Hypocreales</taxon>
        <taxon>Bionectriaceae</taxon>
        <taxon>Clonostachys</taxon>
    </lineage>
</organism>
<dbReference type="Gene3D" id="3.30.465.10">
    <property type="match status" value="1"/>
</dbReference>
<accession>A0A0B7KRK1</accession>
<dbReference type="InterPro" id="IPR050416">
    <property type="entry name" value="FAD-linked_Oxidoreductase"/>
</dbReference>
<dbReference type="InterPro" id="IPR036318">
    <property type="entry name" value="FAD-bd_PCMH-like_sf"/>
</dbReference>
<feature type="domain" description="FAD-binding PCMH-type" evidence="6">
    <location>
        <begin position="44"/>
        <end position="218"/>
    </location>
</feature>
<evidence type="ECO:0000313" key="7">
    <source>
        <dbReference type="EMBL" id="CEO57590.1"/>
    </source>
</evidence>
<dbReference type="SUPFAM" id="SSF56176">
    <property type="entry name" value="FAD-binding/transporter-associated domain-like"/>
    <property type="match status" value="1"/>
</dbReference>
<evidence type="ECO:0000256" key="4">
    <source>
        <dbReference type="ARBA" id="ARBA00023002"/>
    </source>
</evidence>
<comment type="similarity">
    <text evidence="1">Belongs to the oxygen-dependent FAD-linked oxidoreductase family.</text>
</comment>
<evidence type="ECO:0000256" key="2">
    <source>
        <dbReference type="ARBA" id="ARBA00022630"/>
    </source>
</evidence>
<protein>
    <recommendedName>
        <fullName evidence="6">FAD-binding PCMH-type domain-containing protein</fullName>
    </recommendedName>
</protein>
<dbReference type="GO" id="GO:0071949">
    <property type="term" value="F:FAD binding"/>
    <property type="evidence" value="ECO:0007669"/>
    <property type="project" value="InterPro"/>
</dbReference>
<sequence length="477" mass="51456">MVNSFGATAQCCLALSSLLAGKVSFPGTDTYDSSLASYFAAQEASTHPQCIVSPQTAAEVASAVQLLTTGPNRKCKFAVRSGGHSSQPEAANIQDGITIDLRGLNSIDVNEEKTVVSVGVGNSWDLVYAKLDPMGLSVAGGRSAGVGVGGLSVGGGISYFSTRYGWTVDTIINYELVLANGTIVNANERENQDLLWALRGGGNSFGIVTRIDISAFQQGPFWGGIIYLPASNVETHAREFVNINKADSYDPFSHIMLTWAYSKESGPLILNFLEYTKEGVQSPDEFKALSEIPSLYSTMRTSNVSDFALEMKGSQAQIQRRLWATNTLVATEGTVKATYTRFNESLKSVEDIEGLTWSYTLEPLPPAIYSRHADANPLGLGDRQAALFMGLFTAGWSQPTDDAKVKSAVDSVMKAMEKDAKALGSWDPFVYYNYAGPAQDPVKSYGEENGKRLRSIAKKVDPCQVFTKQVPGGFKLK</sequence>
<name>A0A0B7KRK1_BIOOC</name>
<feature type="signal peptide" evidence="5">
    <location>
        <begin position="1"/>
        <end position="24"/>
    </location>
</feature>
<evidence type="ECO:0000256" key="1">
    <source>
        <dbReference type="ARBA" id="ARBA00005466"/>
    </source>
</evidence>
<keyword evidence="5" id="KW-0732">Signal</keyword>
<dbReference type="AlphaFoldDB" id="A0A0B7KRK1"/>
<dbReference type="PROSITE" id="PS51387">
    <property type="entry name" value="FAD_PCMH"/>
    <property type="match status" value="1"/>
</dbReference>
<keyword evidence="4" id="KW-0560">Oxidoreductase</keyword>
<dbReference type="PANTHER" id="PTHR42973">
    <property type="entry name" value="BINDING OXIDOREDUCTASE, PUTATIVE (AFU_ORTHOLOGUE AFUA_1G17690)-RELATED"/>
    <property type="match status" value="1"/>
</dbReference>
<dbReference type="GO" id="GO:0016491">
    <property type="term" value="F:oxidoreductase activity"/>
    <property type="evidence" value="ECO:0007669"/>
    <property type="project" value="UniProtKB-KW"/>
</dbReference>
<evidence type="ECO:0000259" key="6">
    <source>
        <dbReference type="PROSITE" id="PS51387"/>
    </source>
</evidence>
<gene>
    <name evidence="7" type="ORF">BN869_000013648_1</name>
</gene>
<dbReference type="EMBL" id="CDPU01000112">
    <property type="protein sequence ID" value="CEO57590.1"/>
    <property type="molecule type" value="Genomic_DNA"/>
</dbReference>